<dbReference type="Proteomes" id="UP000184035">
    <property type="component" value="Unassembled WGS sequence"/>
</dbReference>
<dbReference type="STRING" id="1533.SAMN05443638_11452"/>
<accession>A0A1M4WWF0</accession>
<name>A0A1M4WWF0_9CLOT</name>
<dbReference type="OrthoDB" id="1916806at2"/>
<dbReference type="EMBL" id="FQVM01000014">
    <property type="protein sequence ID" value="SHE85530.1"/>
    <property type="molecule type" value="Genomic_DNA"/>
</dbReference>
<proteinExistence type="predicted"/>
<dbReference type="InterPro" id="IPR011009">
    <property type="entry name" value="Kinase-like_dom_sf"/>
</dbReference>
<dbReference type="SUPFAM" id="SSF56112">
    <property type="entry name" value="Protein kinase-like (PK-like)"/>
    <property type="match status" value="1"/>
</dbReference>
<dbReference type="AlphaFoldDB" id="A0A1M4WWF0"/>
<organism evidence="1 2">
    <name type="scientific">Clostridium fallax</name>
    <dbReference type="NCBI Taxonomy" id="1533"/>
    <lineage>
        <taxon>Bacteria</taxon>
        <taxon>Bacillati</taxon>
        <taxon>Bacillota</taxon>
        <taxon>Clostridia</taxon>
        <taxon>Eubacteriales</taxon>
        <taxon>Clostridiaceae</taxon>
        <taxon>Clostridium</taxon>
    </lineage>
</organism>
<evidence type="ECO:0008006" key="3">
    <source>
        <dbReference type="Google" id="ProtNLM"/>
    </source>
</evidence>
<evidence type="ECO:0000313" key="2">
    <source>
        <dbReference type="Proteomes" id="UP000184035"/>
    </source>
</evidence>
<evidence type="ECO:0000313" key="1">
    <source>
        <dbReference type="EMBL" id="SHE85530.1"/>
    </source>
</evidence>
<gene>
    <name evidence="1" type="ORF">SAMN05443638_11452</name>
</gene>
<dbReference type="RefSeq" id="WP_072896189.1">
    <property type="nucleotide sequence ID" value="NZ_FQVM01000014.1"/>
</dbReference>
<reference evidence="1 2" key="1">
    <citation type="submission" date="2016-11" db="EMBL/GenBank/DDBJ databases">
        <authorList>
            <person name="Jaros S."/>
            <person name="Januszkiewicz K."/>
            <person name="Wedrychowicz H."/>
        </authorList>
    </citation>
    <scope>NUCLEOTIDE SEQUENCE [LARGE SCALE GENOMIC DNA]</scope>
    <source>
        <strain evidence="1 2">DSM 2631</strain>
    </source>
</reference>
<sequence>MVRHWDYSVELSNDLEKDLKKGKLLAEGHEGIVFLLPNNRILKIFREEKIWRDELYILTKTKGSKYFPKVYEANTNYIVREYVKGERLDDYIKINGLSKELALKLYYMLMEFKKLKFRRIDIRCKDIYVSKDKIKIIDPKNNYKKVVGFPRHLMKGLKNLNVLDKFLKTIYKKDKKLAKEWKEHFENYIKFKFK</sequence>
<protein>
    <recommendedName>
        <fullName evidence="3">Protein kinase</fullName>
    </recommendedName>
</protein>
<keyword evidence="2" id="KW-1185">Reference proteome</keyword>